<proteinExistence type="predicted"/>
<keyword evidence="1" id="KW-0812">Transmembrane</keyword>
<dbReference type="EMBL" id="UINC01017024">
    <property type="protein sequence ID" value="SVA70411.1"/>
    <property type="molecule type" value="Genomic_DNA"/>
</dbReference>
<gene>
    <name evidence="2" type="ORF">METZ01_LOCUS123265</name>
</gene>
<evidence type="ECO:0000313" key="2">
    <source>
        <dbReference type="EMBL" id="SVA70411.1"/>
    </source>
</evidence>
<dbReference type="AlphaFoldDB" id="A0A381Y177"/>
<feature type="transmembrane region" description="Helical" evidence="1">
    <location>
        <begin position="85"/>
        <end position="104"/>
    </location>
</feature>
<accession>A0A381Y177</accession>
<feature type="transmembrane region" description="Helical" evidence="1">
    <location>
        <begin position="48"/>
        <end position="73"/>
    </location>
</feature>
<feature type="transmembrane region" description="Helical" evidence="1">
    <location>
        <begin position="7"/>
        <end position="28"/>
    </location>
</feature>
<feature type="transmembrane region" description="Helical" evidence="1">
    <location>
        <begin position="116"/>
        <end position="141"/>
    </location>
</feature>
<keyword evidence="1" id="KW-0472">Membrane</keyword>
<reference evidence="2" key="1">
    <citation type="submission" date="2018-05" db="EMBL/GenBank/DDBJ databases">
        <authorList>
            <person name="Lanie J.A."/>
            <person name="Ng W.-L."/>
            <person name="Kazmierczak K.M."/>
            <person name="Andrzejewski T.M."/>
            <person name="Davidsen T.M."/>
            <person name="Wayne K.J."/>
            <person name="Tettelin H."/>
            <person name="Glass J.I."/>
            <person name="Rusch D."/>
            <person name="Podicherti R."/>
            <person name="Tsui H.-C.T."/>
            <person name="Winkler M.E."/>
        </authorList>
    </citation>
    <scope>NUCLEOTIDE SEQUENCE</scope>
</reference>
<protein>
    <submittedName>
        <fullName evidence="2">Uncharacterized protein</fullName>
    </submittedName>
</protein>
<feature type="transmembrane region" description="Helical" evidence="1">
    <location>
        <begin position="148"/>
        <end position="175"/>
    </location>
</feature>
<name>A0A381Y177_9ZZZZ</name>
<evidence type="ECO:0000256" key="1">
    <source>
        <dbReference type="SAM" id="Phobius"/>
    </source>
</evidence>
<keyword evidence="1" id="KW-1133">Transmembrane helix</keyword>
<organism evidence="2">
    <name type="scientific">marine metagenome</name>
    <dbReference type="NCBI Taxonomy" id="408172"/>
    <lineage>
        <taxon>unclassified sequences</taxon>
        <taxon>metagenomes</taxon>
        <taxon>ecological metagenomes</taxon>
    </lineage>
</organism>
<sequence length="178" mass="20080">MNKQAIIFYLINIVGGIGVLISYAHGLLTQVELRGDLWGAVPESIQSYYTMCMVLSALGYFFFTAYIIIYVPFGSEHIFGTFNFALINLFYAGFIIPSAFWISMTFTMMTDPTPVLWVGIRSILFIVGFSAVGLLGAFIFSKFDKSSWLYYAGIIGLIPFCVQTMILDALVWPIYFQR</sequence>